<dbReference type="GO" id="GO:0042545">
    <property type="term" value="P:cell wall modification"/>
    <property type="evidence" value="ECO:0007669"/>
    <property type="project" value="UniProtKB-UniRule"/>
</dbReference>
<dbReference type="Pfam" id="PF01095">
    <property type="entry name" value="Pectinesterase"/>
    <property type="match status" value="1"/>
</dbReference>
<dbReference type="Pfam" id="PF04043">
    <property type="entry name" value="PMEI"/>
    <property type="match status" value="1"/>
</dbReference>
<dbReference type="InterPro" id="IPR000070">
    <property type="entry name" value="Pectinesterase_cat"/>
</dbReference>
<dbReference type="PANTHER" id="PTHR31707">
    <property type="entry name" value="PECTINESTERASE"/>
    <property type="match status" value="1"/>
</dbReference>
<reference evidence="9" key="1">
    <citation type="submission" date="2024-03" db="EMBL/GenBank/DDBJ databases">
        <title>WGS assembly of Saponaria officinalis var. Norfolk2.</title>
        <authorList>
            <person name="Jenkins J."/>
            <person name="Shu S."/>
            <person name="Grimwood J."/>
            <person name="Barry K."/>
            <person name="Goodstein D."/>
            <person name="Schmutz J."/>
            <person name="Leebens-Mack J."/>
            <person name="Osbourn A."/>
        </authorList>
    </citation>
    <scope>NUCLEOTIDE SEQUENCE [LARGE SCALE GENOMIC DNA]</scope>
    <source>
        <strain evidence="9">JIC</strain>
    </source>
</reference>
<keyword evidence="6" id="KW-0964">Secreted</keyword>
<keyword evidence="10" id="KW-1185">Reference proteome</keyword>
<evidence type="ECO:0000256" key="3">
    <source>
        <dbReference type="ARBA" id="ARBA00007786"/>
    </source>
</evidence>
<organism evidence="9 10">
    <name type="scientific">Saponaria officinalis</name>
    <name type="common">Common soapwort</name>
    <name type="synonym">Lychnis saponaria</name>
    <dbReference type="NCBI Taxonomy" id="3572"/>
    <lineage>
        <taxon>Eukaryota</taxon>
        <taxon>Viridiplantae</taxon>
        <taxon>Streptophyta</taxon>
        <taxon>Embryophyta</taxon>
        <taxon>Tracheophyta</taxon>
        <taxon>Spermatophyta</taxon>
        <taxon>Magnoliopsida</taxon>
        <taxon>eudicotyledons</taxon>
        <taxon>Gunneridae</taxon>
        <taxon>Pentapetalae</taxon>
        <taxon>Caryophyllales</taxon>
        <taxon>Caryophyllaceae</taxon>
        <taxon>Caryophylleae</taxon>
        <taxon>Saponaria</taxon>
    </lineage>
</organism>
<keyword evidence="4 6" id="KW-0378">Hydrolase</keyword>
<proteinExistence type="inferred from homology"/>
<dbReference type="Gene3D" id="1.20.140.40">
    <property type="entry name" value="Invertase/pectin methylesterase inhibitor family protein"/>
    <property type="match status" value="1"/>
</dbReference>
<dbReference type="GO" id="GO:0030599">
    <property type="term" value="F:pectinesterase activity"/>
    <property type="evidence" value="ECO:0007669"/>
    <property type="project" value="UniProtKB-UniRule"/>
</dbReference>
<dbReference type="InterPro" id="IPR011050">
    <property type="entry name" value="Pectin_lyase_fold/virulence"/>
</dbReference>
<comment type="pathway">
    <text evidence="1 6">Glycan metabolism; pectin degradation; 2-dehydro-3-deoxy-D-gluconate from pectin: step 1/5.</text>
</comment>
<dbReference type="EC" id="3.1.1.11" evidence="6"/>
<dbReference type="Proteomes" id="UP001443914">
    <property type="component" value="Unassembled WGS sequence"/>
</dbReference>
<gene>
    <name evidence="9" type="ORF">RND81_06G176300</name>
</gene>
<dbReference type="SMART" id="SM00856">
    <property type="entry name" value="PMEI"/>
    <property type="match status" value="1"/>
</dbReference>
<comment type="caution">
    <text evidence="9">The sequence shown here is derived from an EMBL/GenBank/DDBJ whole genome shotgun (WGS) entry which is preliminary data.</text>
</comment>
<evidence type="ECO:0000256" key="2">
    <source>
        <dbReference type="ARBA" id="ARBA00006027"/>
    </source>
</evidence>
<dbReference type="FunFam" id="2.160.20.10:FF:000001">
    <property type="entry name" value="Pectinesterase"/>
    <property type="match status" value="1"/>
</dbReference>
<evidence type="ECO:0000256" key="6">
    <source>
        <dbReference type="RuleBase" id="RU000589"/>
    </source>
</evidence>
<dbReference type="InterPro" id="IPR035513">
    <property type="entry name" value="Invertase/methylesterase_inhib"/>
</dbReference>
<dbReference type="SUPFAM" id="SSF51126">
    <property type="entry name" value="Pectin lyase-like"/>
    <property type="match status" value="1"/>
</dbReference>
<dbReference type="EMBL" id="JBDFQZ010000006">
    <property type="protein sequence ID" value="KAK9715604.1"/>
    <property type="molecule type" value="Genomic_DNA"/>
</dbReference>
<dbReference type="GO" id="GO:0004857">
    <property type="term" value="F:enzyme inhibitor activity"/>
    <property type="evidence" value="ECO:0007669"/>
    <property type="project" value="InterPro"/>
</dbReference>
<dbReference type="InterPro" id="IPR006501">
    <property type="entry name" value="Pectinesterase_inhib_dom"/>
</dbReference>
<comment type="similarity">
    <text evidence="2">In the N-terminal section; belongs to the PMEI family.</text>
</comment>
<keyword evidence="6" id="KW-0134">Cell wall</keyword>
<evidence type="ECO:0000259" key="8">
    <source>
        <dbReference type="SMART" id="SM00856"/>
    </source>
</evidence>
<accession>A0AAW1KD12</accession>
<evidence type="ECO:0000256" key="4">
    <source>
        <dbReference type="ARBA" id="ARBA00022801"/>
    </source>
</evidence>
<feature type="compositionally biased region" description="Gly residues" evidence="7">
    <location>
        <begin position="203"/>
        <end position="213"/>
    </location>
</feature>
<keyword evidence="6" id="KW-0961">Cell wall biogenesis/degradation</keyword>
<sequence length="562" mass="61951">MGKSYYSLISLITNHNNNSNNRNNNNNKVTAFIIIVLMMVITHHPRQCVALSTDEIIELECLNVPTYMFTETLKNTIDGVVKVASIVSKFMDIFADFRDANALNDCLDLLDLSVDELSWTLSSSQHGKGNGTGDMASDMKTWLSATLGNQDTCLQGFDGSDSMVKGLVSGSINQLSSLVQQILHMVHLDPQSKKGGSNSKPGPGNGARPGGGRRLLTDISADGFPAWMRSKDRKLLQSSGNPSPNAVVARDGTGDFTSIMDAIHAAPSHSMDRFVIYIKKGVYDENVEIKRKFTNLMMYGDGMDVTIITGNRSFIDGWTTYRSASFAVTGAGFIAKDMTFQNTAGPEKHQAVAFRSDSDLSALYRCAFRGYQDTLYAHANRQFYKECTITGTVDFMFGDAVALFQNCQIQARLGLPNQKNTITAQGRKDPGENTGFSLQFCNITGDETLTSSLSNSTSTYTYLGRPWKAYSRTIIMESYISNVVRPEGWLEWNYDLYLDTLYYAEYLNNGPGSPLGSRIKWPGYHIFNSSSDALNYTVAQFIDGNLWLPSTGVRFISGLSAV</sequence>
<feature type="domain" description="Pectinesterase inhibitor" evidence="8">
    <location>
        <begin position="52"/>
        <end position="185"/>
    </location>
</feature>
<evidence type="ECO:0000313" key="9">
    <source>
        <dbReference type="EMBL" id="KAK9715604.1"/>
    </source>
</evidence>
<feature type="region of interest" description="Disordered" evidence="7">
    <location>
        <begin position="190"/>
        <end position="215"/>
    </location>
</feature>
<dbReference type="InterPro" id="IPR018040">
    <property type="entry name" value="Pectinesterase_Tyr_AS"/>
</dbReference>
<dbReference type="SUPFAM" id="SSF101148">
    <property type="entry name" value="Plant invertase/pectin methylesterase inhibitor"/>
    <property type="match status" value="1"/>
</dbReference>
<feature type="compositionally biased region" description="Low complexity" evidence="7">
    <location>
        <begin position="193"/>
        <end position="202"/>
    </location>
</feature>
<dbReference type="AlphaFoldDB" id="A0AAW1KD12"/>
<evidence type="ECO:0000256" key="7">
    <source>
        <dbReference type="SAM" id="MobiDB-lite"/>
    </source>
</evidence>
<comment type="similarity">
    <text evidence="3">In the C-terminal section; belongs to the pectinesterase family.</text>
</comment>
<evidence type="ECO:0000256" key="5">
    <source>
        <dbReference type="ARBA" id="ARBA00023085"/>
    </source>
</evidence>
<dbReference type="InterPro" id="IPR012334">
    <property type="entry name" value="Pectin_lyas_fold"/>
</dbReference>
<comment type="function">
    <text evidence="6">Acts in the modification of cell walls via demethylesterification of cell wall pectin.</text>
</comment>
<evidence type="ECO:0000313" key="10">
    <source>
        <dbReference type="Proteomes" id="UP001443914"/>
    </source>
</evidence>
<dbReference type="CDD" id="cd15799">
    <property type="entry name" value="PMEI-like_4"/>
    <property type="match status" value="1"/>
</dbReference>
<name>A0AAW1KD12_SAPOF</name>
<protein>
    <recommendedName>
        <fullName evidence="6">Pectinesterase</fullName>
        <ecNumber evidence="6">3.1.1.11</ecNumber>
    </recommendedName>
</protein>
<comment type="subcellular location">
    <subcellularLocation>
        <location evidence="6">Secreted</location>
        <location evidence="6">Cell wall</location>
    </subcellularLocation>
</comment>
<keyword evidence="5 6" id="KW-0063">Aspartyl esterase</keyword>
<evidence type="ECO:0000256" key="1">
    <source>
        <dbReference type="ARBA" id="ARBA00005184"/>
    </source>
</evidence>
<comment type="catalytic activity">
    <reaction evidence="6">
        <text>[(1-&gt;4)-alpha-D-galacturonosyl methyl ester](n) + n H2O = [(1-&gt;4)-alpha-D-galacturonosyl](n) + n methanol + n H(+)</text>
        <dbReference type="Rhea" id="RHEA:22380"/>
        <dbReference type="Rhea" id="RHEA-COMP:14570"/>
        <dbReference type="Rhea" id="RHEA-COMP:14573"/>
        <dbReference type="ChEBI" id="CHEBI:15377"/>
        <dbReference type="ChEBI" id="CHEBI:15378"/>
        <dbReference type="ChEBI" id="CHEBI:17790"/>
        <dbReference type="ChEBI" id="CHEBI:140522"/>
        <dbReference type="ChEBI" id="CHEBI:140523"/>
        <dbReference type="EC" id="3.1.1.11"/>
    </reaction>
</comment>
<dbReference type="GO" id="GO:0045490">
    <property type="term" value="P:pectin catabolic process"/>
    <property type="evidence" value="ECO:0007669"/>
    <property type="project" value="UniProtKB-UniRule"/>
</dbReference>
<dbReference type="PROSITE" id="PS00800">
    <property type="entry name" value="PECTINESTERASE_1"/>
    <property type="match status" value="1"/>
</dbReference>
<dbReference type="Gene3D" id="2.160.20.10">
    <property type="entry name" value="Single-stranded right-handed beta-helix, Pectin lyase-like"/>
    <property type="match status" value="1"/>
</dbReference>